<dbReference type="Proteomes" id="UP001610335">
    <property type="component" value="Unassembled WGS sequence"/>
</dbReference>
<evidence type="ECO:0000256" key="2">
    <source>
        <dbReference type="ARBA" id="ARBA00022692"/>
    </source>
</evidence>
<dbReference type="PANTHER" id="PTHR48022">
    <property type="entry name" value="PLASTIDIC GLUCOSE TRANSPORTER 4"/>
    <property type="match status" value="1"/>
</dbReference>
<dbReference type="SUPFAM" id="SSF103473">
    <property type="entry name" value="MFS general substrate transporter"/>
    <property type="match status" value="1"/>
</dbReference>
<organism evidence="7 8">
    <name type="scientific">Aspergillus cavernicola</name>
    <dbReference type="NCBI Taxonomy" id="176166"/>
    <lineage>
        <taxon>Eukaryota</taxon>
        <taxon>Fungi</taxon>
        <taxon>Dikarya</taxon>
        <taxon>Ascomycota</taxon>
        <taxon>Pezizomycotina</taxon>
        <taxon>Eurotiomycetes</taxon>
        <taxon>Eurotiomycetidae</taxon>
        <taxon>Eurotiales</taxon>
        <taxon>Aspergillaceae</taxon>
        <taxon>Aspergillus</taxon>
        <taxon>Aspergillus subgen. Nidulantes</taxon>
    </lineage>
</organism>
<dbReference type="InterPro" id="IPR005828">
    <property type="entry name" value="MFS_sugar_transport-like"/>
</dbReference>
<evidence type="ECO:0000313" key="7">
    <source>
        <dbReference type="EMBL" id="KAL2829670.1"/>
    </source>
</evidence>
<dbReference type="PANTHER" id="PTHR48022:SF33">
    <property type="entry name" value="SUGAR PERMEASE, PUTATIVE (AFU_ORTHOLOGUE AFUA_6G12040)-RELATED"/>
    <property type="match status" value="1"/>
</dbReference>
<evidence type="ECO:0000256" key="3">
    <source>
        <dbReference type="ARBA" id="ARBA00022989"/>
    </source>
</evidence>
<protein>
    <submittedName>
        <fullName evidence="7">Major facilitator superfamily domain-containing protein</fullName>
    </submittedName>
</protein>
<keyword evidence="2 6" id="KW-0812">Transmembrane</keyword>
<keyword evidence="4 6" id="KW-0472">Membrane</keyword>
<keyword evidence="3 6" id="KW-1133">Transmembrane helix</keyword>
<accession>A0ABR4IPJ3</accession>
<evidence type="ECO:0000256" key="1">
    <source>
        <dbReference type="ARBA" id="ARBA00004141"/>
    </source>
</evidence>
<comment type="caution">
    <text evidence="7">The sequence shown here is derived from an EMBL/GenBank/DDBJ whole genome shotgun (WGS) entry which is preliminary data.</text>
</comment>
<name>A0ABR4IPJ3_9EURO</name>
<proteinExistence type="predicted"/>
<dbReference type="InterPro" id="IPR050360">
    <property type="entry name" value="MFS_Sugar_Transporters"/>
</dbReference>
<evidence type="ECO:0000256" key="4">
    <source>
        <dbReference type="ARBA" id="ARBA00023136"/>
    </source>
</evidence>
<feature type="region of interest" description="Disordered" evidence="5">
    <location>
        <begin position="254"/>
        <end position="279"/>
    </location>
</feature>
<reference evidence="7 8" key="1">
    <citation type="submission" date="2024-07" db="EMBL/GenBank/DDBJ databases">
        <title>Section-level genome sequencing and comparative genomics of Aspergillus sections Usti and Cavernicolus.</title>
        <authorList>
            <consortium name="Lawrence Berkeley National Laboratory"/>
            <person name="Nybo J.L."/>
            <person name="Vesth T.C."/>
            <person name="Theobald S."/>
            <person name="Frisvad J.C."/>
            <person name="Larsen T.O."/>
            <person name="Kjaerboelling I."/>
            <person name="Rothschild-Mancinelli K."/>
            <person name="Lyhne E.K."/>
            <person name="Kogle M.E."/>
            <person name="Barry K."/>
            <person name="Clum A."/>
            <person name="Na H."/>
            <person name="Ledsgaard L."/>
            <person name="Lin J."/>
            <person name="Lipzen A."/>
            <person name="Kuo A."/>
            <person name="Riley R."/>
            <person name="Mondo S."/>
            <person name="LaButti K."/>
            <person name="Haridas S."/>
            <person name="Pangalinan J."/>
            <person name="Salamov A.A."/>
            <person name="Simmons B.A."/>
            <person name="Magnuson J.K."/>
            <person name="Chen J."/>
            <person name="Drula E."/>
            <person name="Henrissat B."/>
            <person name="Wiebenga A."/>
            <person name="Lubbers R.J."/>
            <person name="Gomes A.C."/>
            <person name="Makela M.R."/>
            <person name="Stajich J."/>
            <person name="Grigoriev I.V."/>
            <person name="Mortensen U.H."/>
            <person name="De vries R.P."/>
            <person name="Baker S.E."/>
            <person name="Andersen M.R."/>
        </authorList>
    </citation>
    <scope>NUCLEOTIDE SEQUENCE [LARGE SCALE GENOMIC DNA]</scope>
    <source>
        <strain evidence="7 8">CBS 600.67</strain>
    </source>
</reference>
<evidence type="ECO:0000313" key="8">
    <source>
        <dbReference type="Proteomes" id="UP001610335"/>
    </source>
</evidence>
<comment type="subcellular location">
    <subcellularLocation>
        <location evidence="1">Membrane</location>
        <topology evidence="1">Multi-pass membrane protein</topology>
    </subcellularLocation>
</comment>
<feature type="transmembrane region" description="Helical" evidence="6">
    <location>
        <begin position="114"/>
        <end position="134"/>
    </location>
</feature>
<dbReference type="InterPro" id="IPR036259">
    <property type="entry name" value="MFS_trans_sf"/>
</dbReference>
<feature type="transmembrane region" description="Helical" evidence="6">
    <location>
        <begin position="213"/>
        <end position="231"/>
    </location>
</feature>
<feature type="transmembrane region" description="Helical" evidence="6">
    <location>
        <begin position="140"/>
        <end position="166"/>
    </location>
</feature>
<keyword evidence="8" id="KW-1185">Reference proteome</keyword>
<evidence type="ECO:0000256" key="5">
    <source>
        <dbReference type="SAM" id="MobiDB-lite"/>
    </source>
</evidence>
<dbReference type="Gene3D" id="1.20.1250.20">
    <property type="entry name" value="MFS general substrate transporter like domains"/>
    <property type="match status" value="1"/>
</dbReference>
<sequence>MQKLYSSKFSIGDRLAYLAKTISEEQEQQRISTGSYLDCFKGINLKRTLTVMFLYSVPNLGGAAFLSQSIYFLLTLGLPPVHVLDISIGGFGLAIIIIALTGAIGRFLSRRKMLLTGCIINLVFLVVIGSLYYAPGMGPVRAIAVLMNILISFQTSLMQAVGWPIAAEISSYRLRVKSLSIGFFAQTLSTWVMTFTVPYMYNVNSGNLRARTAYPFAGITVLLILGAYLLVPDTADLTTEEVDRLYEDKVPARKFRGYGPSRGTSPASPLRIQETHPVK</sequence>
<dbReference type="Pfam" id="PF00083">
    <property type="entry name" value="Sugar_tr"/>
    <property type="match status" value="1"/>
</dbReference>
<feature type="transmembrane region" description="Helical" evidence="6">
    <location>
        <begin position="51"/>
        <end position="74"/>
    </location>
</feature>
<feature type="transmembrane region" description="Helical" evidence="6">
    <location>
        <begin position="86"/>
        <end position="107"/>
    </location>
</feature>
<dbReference type="EMBL" id="JBFXLS010000015">
    <property type="protein sequence ID" value="KAL2829670.1"/>
    <property type="molecule type" value="Genomic_DNA"/>
</dbReference>
<feature type="transmembrane region" description="Helical" evidence="6">
    <location>
        <begin position="178"/>
        <end position="201"/>
    </location>
</feature>
<gene>
    <name evidence="7" type="ORF">BDW59DRAFT_158848</name>
</gene>
<evidence type="ECO:0000256" key="6">
    <source>
        <dbReference type="SAM" id="Phobius"/>
    </source>
</evidence>